<evidence type="ECO:0000313" key="8">
    <source>
        <dbReference type="Proteomes" id="UP000807785"/>
    </source>
</evidence>
<feature type="domain" description="6-phosphogluconate dehydrogenase NADP-binding" evidence="5">
    <location>
        <begin position="2"/>
        <end position="161"/>
    </location>
</feature>
<dbReference type="InterPro" id="IPR029154">
    <property type="entry name" value="HIBADH-like_NADP-bd"/>
</dbReference>
<dbReference type="Proteomes" id="UP000807785">
    <property type="component" value="Unassembled WGS sequence"/>
</dbReference>
<dbReference type="GO" id="GO:0051287">
    <property type="term" value="F:NAD binding"/>
    <property type="evidence" value="ECO:0007669"/>
    <property type="project" value="InterPro"/>
</dbReference>
<proteinExistence type="inferred from homology"/>
<dbReference type="InterPro" id="IPR036291">
    <property type="entry name" value="NAD(P)-bd_dom_sf"/>
</dbReference>
<evidence type="ECO:0000259" key="5">
    <source>
        <dbReference type="Pfam" id="PF03446"/>
    </source>
</evidence>
<accession>A0A9D7E922</accession>
<dbReference type="InterPro" id="IPR006115">
    <property type="entry name" value="6PGDH_NADP-bd"/>
</dbReference>
<dbReference type="SUPFAM" id="SSF48179">
    <property type="entry name" value="6-phosphogluconate dehydrogenase C-terminal domain-like"/>
    <property type="match status" value="1"/>
</dbReference>
<organism evidence="7 8">
    <name type="scientific">Candidatus Methylophosphatis roskildensis</name>
    <dbReference type="NCBI Taxonomy" id="2899263"/>
    <lineage>
        <taxon>Bacteria</taxon>
        <taxon>Pseudomonadati</taxon>
        <taxon>Pseudomonadota</taxon>
        <taxon>Betaproteobacteria</taxon>
        <taxon>Nitrosomonadales</taxon>
        <taxon>Sterolibacteriaceae</taxon>
        <taxon>Candidatus Methylophosphatis</taxon>
    </lineage>
</organism>
<dbReference type="EMBL" id="JADJEV010000005">
    <property type="protein sequence ID" value="MBK6975065.1"/>
    <property type="molecule type" value="Genomic_DNA"/>
</dbReference>
<dbReference type="GO" id="GO:0016491">
    <property type="term" value="F:oxidoreductase activity"/>
    <property type="evidence" value="ECO:0007669"/>
    <property type="project" value="UniProtKB-KW"/>
</dbReference>
<dbReference type="PROSITE" id="PS00895">
    <property type="entry name" value="3_HYDROXYISOBUT_DH"/>
    <property type="match status" value="1"/>
</dbReference>
<evidence type="ECO:0000256" key="3">
    <source>
        <dbReference type="ARBA" id="ARBA00023027"/>
    </source>
</evidence>
<dbReference type="PANTHER" id="PTHR43060:SF15">
    <property type="entry name" value="3-HYDROXYISOBUTYRATE DEHYDROGENASE-LIKE 1, MITOCHONDRIAL-RELATED"/>
    <property type="match status" value="1"/>
</dbReference>
<reference evidence="7" key="1">
    <citation type="submission" date="2020-10" db="EMBL/GenBank/DDBJ databases">
        <title>Connecting structure to function with the recovery of over 1000 high-quality activated sludge metagenome-assembled genomes encoding full-length rRNA genes using long-read sequencing.</title>
        <authorList>
            <person name="Singleton C.M."/>
            <person name="Petriglieri F."/>
            <person name="Kristensen J.M."/>
            <person name="Kirkegaard R.H."/>
            <person name="Michaelsen T.Y."/>
            <person name="Andersen M.H."/>
            <person name="Karst S.M."/>
            <person name="Dueholm M.S."/>
            <person name="Nielsen P.H."/>
            <person name="Albertsen M."/>
        </authorList>
    </citation>
    <scope>NUCLEOTIDE SEQUENCE</scope>
    <source>
        <strain evidence="7">Bjer_18-Q3-R1-45_BAT3C.347</strain>
    </source>
</reference>
<feature type="domain" description="3-hydroxyisobutyrate dehydrogenase-like NAD-binding" evidence="6">
    <location>
        <begin position="164"/>
        <end position="284"/>
    </location>
</feature>
<evidence type="ECO:0000256" key="1">
    <source>
        <dbReference type="ARBA" id="ARBA00009080"/>
    </source>
</evidence>
<dbReference type="Gene3D" id="3.40.50.720">
    <property type="entry name" value="NAD(P)-binding Rossmann-like Domain"/>
    <property type="match status" value="1"/>
</dbReference>
<name>A0A9D7E922_9PROT</name>
<dbReference type="InterPro" id="IPR013328">
    <property type="entry name" value="6PGD_dom2"/>
</dbReference>
<dbReference type="PIRSF" id="PIRSF000103">
    <property type="entry name" value="HIBADH"/>
    <property type="match status" value="1"/>
</dbReference>
<comment type="similarity">
    <text evidence="1">Belongs to the HIBADH-related family.</text>
</comment>
<dbReference type="GO" id="GO:0050661">
    <property type="term" value="F:NADP binding"/>
    <property type="evidence" value="ECO:0007669"/>
    <property type="project" value="InterPro"/>
</dbReference>
<evidence type="ECO:0000256" key="4">
    <source>
        <dbReference type="PIRSR" id="PIRSR000103-1"/>
    </source>
</evidence>
<evidence type="ECO:0000259" key="6">
    <source>
        <dbReference type="Pfam" id="PF14833"/>
    </source>
</evidence>
<dbReference type="InterPro" id="IPR008927">
    <property type="entry name" value="6-PGluconate_DH-like_C_sf"/>
</dbReference>
<dbReference type="Pfam" id="PF03446">
    <property type="entry name" value="NAD_binding_2"/>
    <property type="match status" value="1"/>
</dbReference>
<keyword evidence="2" id="KW-0560">Oxidoreductase</keyword>
<dbReference type="Pfam" id="PF14833">
    <property type="entry name" value="NAD_binding_11"/>
    <property type="match status" value="1"/>
</dbReference>
<dbReference type="GO" id="GO:0016054">
    <property type="term" value="P:organic acid catabolic process"/>
    <property type="evidence" value="ECO:0007669"/>
    <property type="project" value="UniProtKB-ARBA"/>
</dbReference>
<feature type="active site" evidence="4">
    <location>
        <position position="170"/>
    </location>
</feature>
<gene>
    <name evidence="7" type="ORF">IPH26_19735</name>
</gene>
<dbReference type="PANTHER" id="PTHR43060">
    <property type="entry name" value="3-HYDROXYISOBUTYRATE DEHYDROGENASE-LIKE 1, MITOCHONDRIAL-RELATED"/>
    <property type="match status" value="1"/>
</dbReference>
<comment type="caution">
    <text evidence="7">The sequence shown here is derived from an EMBL/GenBank/DDBJ whole genome shotgun (WGS) entry which is preliminary data.</text>
</comment>
<dbReference type="Gene3D" id="1.10.1040.10">
    <property type="entry name" value="N-(1-d-carboxylethyl)-l-norvaline Dehydrogenase, domain 2"/>
    <property type="match status" value="1"/>
</dbReference>
<keyword evidence="3" id="KW-0520">NAD</keyword>
<evidence type="ECO:0000256" key="2">
    <source>
        <dbReference type="ARBA" id="ARBA00023002"/>
    </source>
</evidence>
<dbReference type="SUPFAM" id="SSF51735">
    <property type="entry name" value="NAD(P)-binding Rossmann-fold domains"/>
    <property type="match status" value="1"/>
</dbReference>
<sequence>MEVGFVGLGIMGRPMALNLLKAGHRLHVWSRRRESMQAVIDAGAIACDSAAEVARGVEVSFSMVADAPDVEQVALGEQGIAAGAAPGSVFVDMSTIAPSAARSIASRLAAGGIDMLDAPVSGGEPGAIGGSLTIMVGGRPEAFARVRPLFECLGGSITLIGESGAGQVAKACNQVVTGISVAVIAEAFNFARINDVDVERVREALLGGFAASRILENHGARMLARNFKPGFKAWMHQKDLRIVLDEAHRLGIALPAAAATAQMFNAMSGSGLGEDDSVGMVKLYERLSGGVAQ</sequence>
<evidence type="ECO:0000313" key="7">
    <source>
        <dbReference type="EMBL" id="MBK6975065.1"/>
    </source>
</evidence>
<dbReference type="AlphaFoldDB" id="A0A9D7E922"/>
<dbReference type="InterPro" id="IPR015815">
    <property type="entry name" value="HIBADH-related"/>
</dbReference>
<dbReference type="InterPro" id="IPR002204">
    <property type="entry name" value="3-OH-isobutyrate_DH-rel_CS"/>
</dbReference>
<protein>
    <submittedName>
        <fullName evidence="7">NAD(P)-dependent oxidoreductase</fullName>
    </submittedName>
</protein>